<feature type="transmembrane region" description="Helical" evidence="1">
    <location>
        <begin position="111"/>
        <end position="131"/>
    </location>
</feature>
<reference evidence="3" key="1">
    <citation type="journal article" date="2024" name="Int. J. Syst. Evol. Microbiol.">
        <title>Brooklawnia propionicigenes sp. nov., a facultatively anaerobic, propionate-producing bacterium isolated from a methanogenic reactor treating waste from cattle farms.</title>
        <authorList>
            <person name="Akita Y."/>
            <person name="Ueki A."/>
            <person name="Tonouchi A."/>
            <person name="Sugawara Y."/>
            <person name="Honma S."/>
            <person name="Kaku N."/>
            <person name="Ueki K."/>
        </authorList>
    </citation>
    <scope>NUCLEOTIDE SEQUENCE</scope>
    <source>
        <strain evidence="3">SH051</strain>
    </source>
</reference>
<dbReference type="RefSeq" id="WP_286267866.1">
    <property type="nucleotide sequence ID" value="NZ_AP028056.1"/>
</dbReference>
<dbReference type="Pfam" id="PF02517">
    <property type="entry name" value="Rce1-like"/>
    <property type="match status" value="1"/>
</dbReference>
<protein>
    <submittedName>
        <fullName evidence="3">Type II CAAX endopeptidase family protein</fullName>
    </submittedName>
</protein>
<evidence type="ECO:0000259" key="2">
    <source>
        <dbReference type="Pfam" id="PF02517"/>
    </source>
</evidence>
<keyword evidence="1" id="KW-0812">Transmembrane</keyword>
<organism evidence="3 4">
    <name type="scientific">Brooklawnia propionicigenes</name>
    <dbReference type="NCBI Taxonomy" id="3041175"/>
    <lineage>
        <taxon>Bacteria</taxon>
        <taxon>Bacillati</taxon>
        <taxon>Actinomycetota</taxon>
        <taxon>Actinomycetes</taxon>
        <taxon>Propionibacteriales</taxon>
        <taxon>Propionibacteriaceae</taxon>
        <taxon>Brooklawnia</taxon>
    </lineage>
</organism>
<keyword evidence="4" id="KW-1185">Reference proteome</keyword>
<evidence type="ECO:0000313" key="4">
    <source>
        <dbReference type="Proteomes" id="UP001431656"/>
    </source>
</evidence>
<feature type="transmembrane region" description="Helical" evidence="1">
    <location>
        <begin position="206"/>
        <end position="223"/>
    </location>
</feature>
<accession>A0AAN0K7I7</accession>
<feature type="transmembrane region" description="Helical" evidence="1">
    <location>
        <begin position="230"/>
        <end position="256"/>
    </location>
</feature>
<dbReference type="KEGG" id="broo:brsh051_08320"/>
<dbReference type="EMBL" id="AP028056">
    <property type="protein sequence ID" value="BEH01551.1"/>
    <property type="molecule type" value="Genomic_DNA"/>
</dbReference>
<dbReference type="GO" id="GO:0080120">
    <property type="term" value="P:CAAX-box protein maturation"/>
    <property type="evidence" value="ECO:0007669"/>
    <property type="project" value="UniProtKB-ARBA"/>
</dbReference>
<keyword evidence="1" id="KW-0472">Membrane</keyword>
<proteinExistence type="predicted"/>
<sequence length="257" mass="28358">MAATAARTRPRLVLETLLILGISLGKSAVYSILNIINRLTYQVPLSEQTSTMNSAVTPDRPWLDLAYQLANNLLPFCAPFLAIYLLWRIWPPGPSPWRAIGLDGRRVGRDIALGVGLALLILGPALGFYLLARQLGINTTIVMADLGSDSWTIPMYCLAAFQNGFLEEVVMIGYLTTRWRQSGWHPGAAIVVSALIRGSYHLYQGFGGFISNLVFGLLLGWLYQRTRRLWPLVIAHTVIDITAFVGYSLLAGVVGWL</sequence>
<feature type="transmembrane region" description="Helical" evidence="1">
    <location>
        <begin position="12"/>
        <end position="36"/>
    </location>
</feature>
<dbReference type="GO" id="GO:0004175">
    <property type="term" value="F:endopeptidase activity"/>
    <property type="evidence" value="ECO:0007669"/>
    <property type="project" value="UniProtKB-ARBA"/>
</dbReference>
<evidence type="ECO:0000256" key="1">
    <source>
        <dbReference type="SAM" id="Phobius"/>
    </source>
</evidence>
<feature type="transmembrane region" description="Helical" evidence="1">
    <location>
        <begin position="73"/>
        <end position="90"/>
    </location>
</feature>
<gene>
    <name evidence="3" type="ORF">brsh051_08320</name>
</gene>
<dbReference type="InterPro" id="IPR003675">
    <property type="entry name" value="Rce1/LyrA-like_dom"/>
</dbReference>
<dbReference type="AlphaFoldDB" id="A0AAN0K7I7"/>
<feature type="domain" description="CAAX prenyl protease 2/Lysostaphin resistance protein A-like" evidence="2">
    <location>
        <begin position="150"/>
        <end position="241"/>
    </location>
</feature>
<keyword evidence="1" id="KW-1133">Transmembrane helix</keyword>
<evidence type="ECO:0000313" key="3">
    <source>
        <dbReference type="EMBL" id="BEH01551.1"/>
    </source>
</evidence>
<name>A0AAN0K7I7_9ACTN</name>
<dbReference type="Proteomes" id="UP001431656">
    <property type="component" value="Chromosome"/>
</dbReference>